<dbReference type="EMBL" id="CAACVG010008933">
    <property type="protein sequence ID" value="VEN51534.1"/>
    <property type="molecule type" value="Genomic_DNA"/>
</dbReference>
<gene>
    <name evidence="1" type="ORF">CALMAC_LOCUS11959</name>
</gene>
<dbReference type="OrthoDB" id="6760707at2759"/>
<keyword evidence="2" id="KW-1185">Reference proteome</keyword>
<reference evidence="1 2" key="1">
    <citation type="submission" date="2019-01" db="EMBL/GenBank/DDBJ databases">
        <authorList>
            <person name="Sayadi A."/>
        </authorList>
    </citation>
    <scope>NUCLEOTIDE SEQUENCE [LARGE SCALE GENOMIC DNA]</scope>
</reference>
<dbReference type="Proteomes" id="UP000410492">
    <property type="component" value="Unassembled WGS sequence"/>
</dbReference>
<feature type="non-terminal residue" evidence="1">
    <location>
        <position position="113"/>
    </location>
</feature>
<evidence type="ECO:0000313" key="1">
    <source>
        <dbReference type="EMBL" id="VEN51534.1"/>
    </source>
</evidence>
<protein>
    <submittedName>
        <fullName evidence="1">Uncharacterized protein</fullName>
    </submittedName>
</protein>
<proteinExistence type="predicted"/>
<sequence>MVLNSMYSILSNILFKSASLISDYLAYALLTELPALPGDLEMEVATNVALARGLPPAPQVKPPTKKEAKLLQQRLEKFARLNTHLPALFDAVQHGHMEKARTILESTDVDVNR</sequence>
<name>A0A653CUC7_CALMS</name>
<organism evidence="1 2">
    <name type="scientific">Callosobruchus maculatus</name>
    <name type="common">Southern cowpea weevil</name>
    <name type="synonym">Pulse bruchid</name>
    <dbReference type="NCBI Taxonomy" id="64391"/>
    <lineage>
        <taxon>Eukaryota</taxon>
        <taxon>Metazoa</taxon>
        <taxon>Ecdysozoa</taxon>
        <taxon>Arthropoda</taxon>
        <taxon>Hexapoda</taxon>
        <taxon>Insecta</taxon>
        <taxon>Pterygota</taxon>
        <taxon>Neoptera</taxon>
        <taxon>Endopterygota</taxon>
        <taxon>Coleoptera</taxon>
        <taxon>Polyphaga</taxon>
        <taxon>Cucujiformia</taxon>
        <taxon>Chrysomeloidea</taxon>
        <taxon>Chrysomelidae</taxon>
        <taxon>Bruchinae</taxon>
        <taxon>Bruchini</taxon>
        <taxon>Callosobruchus</taxon>
    </lineage>
</organism>
<accession>A0A653CUC7</accession>
<evidence type="ECO:0000313" key="2">
    <source>
        <dbReference type="Proteomes" id="UP000410492"/>
    </source>
</evidence>
<dbReference type="AlphaFoldDB" id="A0A653CUC7"/>